<dbReference type="PANTHER" id="PTHR21248">
    <property type="entry name" value="CARDIOLIPIN SYNTHASE"/>
    <property type="match status" value="1"/>
</dbReference>
<dbReference type="Gene3D" id="3.30.870.10">
    <property type="entry name" value="Endonuclease Chain A"/>
    <property type="match status" value="2"/>
</dbReference>
<evidence type="ECO:0000313" key="3">
    <source>
        <dbReference type="Proteomes" id="UP000295632"/>
    </source>
</evidence>
<dbReference type="EMBL" id="SNYJ01000009">
    <property type="protein sequence ID" value="TDQ38761.1"/>
    <property type="molecule type" value="Genomic_DNA"/>
</dbReference>
<evidence type="ECO:0000259" key="1">
    <source>
        <dbReference type="PROSITE" id="PS50035"/>
    </source>
</evidence>
<dbReference type="Proteomes" id="UP000295632">
    <property type="component" value="Unassembled WGS sequence"/>
</dbReference>
<reference evidence="2 3" key="1">
    <citation type="submission" date="2019-03" db="EMBL/GenBank/DDBJ databases">
        <title>Genomic Encyclopedia of Type Strains, Phase IV (KMG-IV): sequencing the most valuable type-strain genomes for metagenomic binning, comparative biology and taxonomic classification.</title>
        <authorList>
            <person name="Goeker M."/>
        </authorList>
    </citation>
    <scope>NUCLEOTIDE SEQUENCE [LARGE SCALE GENOMIC DNA]</scope>
    <source>
        <strain evidence="2 3">DSM 28697</strain>
    </source>
</reference>
<organism evidence="2 3">
    <name type="scientific">Aureibacillus halotolerans</name>
    <dbReference type="NCBI Taxonomy" id="1508390"/>
    <lineage>
        <taxon>Bacteria</taxon>
        <taxon>Bacillati</taxon>
        <taxon>Bacillota</taxon>
        <taxon>Bacilli</taxon>
        <taxon>Bacillales</taxon>
        <taxon>Bacillaceae</taxon>
        <taxon>Aureibacillus</taxon>
    </lineage>
</organism>
<dbReference type="RefSeq" id="WP_166639286.1">
    <property type="nucleotide sequence ID" value="NZ_SNYJ01000009.1"/>
</dbReference>
<gene>
    <name evidence="2" type="ORF">EV213_109130</name>
</gene>
<dbReference type="SMART" id="SM00155">
    <property type="entry name" value="PLDc"/>
    <property type="match status" value="2"/>
</dbReference>
<keyword evidence="3" id="KW-1185">Reference proteome</keyword>
<dbReference type="SUPFAM" id="SSF56024">
    <property type="entry name" value="Phospholipase D/nuclease"/>
    <property type="match status" value="2"/>
</dbReference>
<dbReference type="Pfam" id="PF13091">
    <property type="entry name" value="PLDc_2"/>
    <property type="match status" value="2"/>
</dbReference>
<dbReference type="CDD" id="cd09112">
    <property type="entry name" value="PLDc_CLS_2"/>
    <property type="match status" value="1"/>
</dbReference>
<accession>A0A4R6TYT1</accession>
<sequence>MSIVLLCLSLIVILIIFIWADIYFGKRVFTKNNPSLYSEGFNDTPQLFTDGGEFFDTLFADIENAKHDISVSFFIVKKDALSRLFFQHLKEAAQRGVSVSLLIDRLGSFRIGKKVIKEIEEAGVRFAFSHTPNFPFIFFKALARNHRKIAVIDGEISYLGGFNVAKEYLGEKPKFGPWRDYHLRFTGDAVPIVQSVFAKDFAKAKQIKNEPHLNKATTPLEQKSYTFFISNGSSVAHHYIELFNKANASIFIGSPYFIPNHPVMMALVDAVKRGIKVSVLVPKKTDHLLVQEASYPYLKQLLELGCPVYQYEKGFYHGKLCMIDSSYVDIGTANFDRRSFFLNSEMNCLSSDQQLIKLLQQHIQQDIQSSSILTLDELTKSNPIQWTKRAVASFVAGLL</sequence>
<protein>
    <submittedName>
        <fullName evidence="2">Cardiolipin synthase</fullName>
    </submittedName>
</protein>
<evidence type="ECO:0000313" key="2">
    <source>
        <dbReference type="EMBL" id="TDQ38761.1"/>
    </source>
</evidence>
<dbReference type="PANTHER" id="PTHR21248:SF7">
    <property type="entry name" value="MINOR CARDIOLIPIN SYNTHASE CLSB"/>
    <property type="match status" value="1"/>
</dbReference>
<dbReference type="InterPro" id="IPR001736">
    <property type="entry name" value="PLipase_D/transphosphatidylase"/>
</dbReference>
<proteinExistence type="predicted"/>
<dbReference type="AlphaFoldDB" id="A0A4R6TYT1"/>
<comment type="caution">
    <text evidence="2">The sequence shown here is derived from an EMBL/GenBank/DDBJ whole genome shotgun (WGS) entry which is preliminary data.</text>
</comment>
<name>A0A4R6TYT1_9BACI</name>
<feature type="domain" description="PLD phosphodiesterase" evidence="1">
    <location>
        <begin position="312"/>
        <end position="339"/>
    </location>
</feature>
<dbReference type="PROSITE" id="PS50035">
    <property type="entry name" value="PLD"/>
    <property type="match status" value="2"/>
</dbReference>
<feature type="domain" description="PLD phosphodiesterase" evidence="1">
    <location>
        <begin position="141"/>
        <end position="168"/>
    </location>
</feature>
<dbReference type="GO" id="GO:0032049">
    <property type="term" value="P:cardiolipin biosynthetic process"/>
    <property type="evidence" value="ECO:0007669"/>
    <property type="project" value="UniProtKB-ARBA"/>
</dbReference>
<dbReference type="CDD" id="cd09110">
    <property type="entry name" value="PLDc_CLS_1"/>
    <property type="match status" value="1"/>
</dbReference>
<dbReference type="GO" id="GO:0030572">
    <property type="term" value="F:phosphatidyltransferase activity"/>
    <property type="evidence" value="ECO:0007669"/>
    <property type="project" value="UniProtKB-ARBA"/>
</dbReference>
<dbReference type="InterPro" id="IPR025202">
    <property type="entry name" value="PLD-like_dom"/>
</dbReference>